<protein>
    <submittedName>
        <fullName evidence="2">Uncharacterized protein</fullName>
    </submittedName>
</protein>
<feature type="compositionally biased region" description="Polar residues" evidence="1">
    <location>
        <begin position="1"/>
        <end position="13"/>
    </location>
</feature>
<sequence length="105" mass="10950">MSEPQTSTDSTSGRDGGNPIGVEPLAGGHACLMGALPDEETLRNLILKRLVCSAAGESLPSSPVAFEPSAPSCYILHKGERARERSRSASSPNPVTPAYAESRQA</sequence>
<keyword evidence="3" id="KW-1185">Reference proteome</keyword>
<dbReference type="Proteomes" id="UP000654918">
    <property type="component" value="Unassembled WGS sequence"/>
</dbReference>
<gene>
    <name evidence="2" type="ORF">CPLU01_09888</name>
</gene>
<dbReference type="EMBL" id="WIGO01000161">
    <property type="protein sequence ID" value="KAF6826055.1"/>
    <property type="molecule type" value="Genomic_DNA"/>
</dbReference>
<accession>A0A8H6NB22</accession>
<feature type="region of interest" description="Disordered" evidence="1">
    <location>
        <begin position="1"/>
        <end position="28"/>
    </location>
</feature>
<evidence type="ECO:0000256" key="1">
    <source>
        <dbReference type="SAM" id="MobiDB-lite"/>
    </source>
</evidence>
<organism evidence="2 3">
    <name type="scientific">Colletotrichum plurivorum</name>
    <dbReference type="NCBI Taxonomy" id="2175906"/>
    <lineage>
        <taxon>Eukaryota</taxon>
        <taxon>Fungi</taxon>
        <taxon>Dikarya</taxon>
        <taxon>Ascomycota</taxon>
        <taxon>Pezizomycotina</taxon>
        <taxon>Sordariomycetes</taxon>
        <taxon>Hypocreomycetidae</taxon>
        <taxon>Glomerellales</taxon>
        <taxon>Glomerellaceae</taxon>
        <taxon>Colletotrichum</taxon>
        <taxon>Colletotrichum orchidearum species complex</taxon>
    </lineage>
</organism>
<name>A0A8H6NB22_9PEZI</name>
<proteinExistence type="predicted"/>
<evidence type="ECO:0000313" key="3">
    <source>
        <dbReference type="Proteomes" id="UP000654918"/>
    </source>
</evidence>
<dbReference type="AlphaFoldDB" id="A0A8H6NB22"/>
<evidence type="ECO:0000313" key="2">
    <source>
        <dbReference type="EMBL" id="KAF6826055.1"/>
    </source>
</evidence>
<comment type="caution">
    <text evidence="2">The sequence shown here is derived from an EMBL/GenBank/DDBJ whole genome shotgun (WGS) entry which is preliminary data.</text>
</comment>
<reference evidence="2" key="1">
    <citation type="journal article" date="2020" name="Phytopathology">
        <title>Genome Sequence Resources of Colletotrichum truncatum, C. plurivorum, C. musicola, and C. sojae: Four Species Pathogenic to Soybean (Glycine max).</title>
        <authorList>
            <person name="Rogerio F."/>
            <person name="Boufleur T.R."/>
            <person name="Ciampi-Guillardi M."/>
            <person name="Sukno S.A."/>
            <person name="Thon M.R."/>
            <person name="Massola Junior N.S."/>
            <person name="Baroncelli R."/>
        </authorList>
    </citation>
    <scope>NUCLEOTIDE SEQUENCE</scope>
    <source>
        <strain evidence="2">LFN00145</strain>
    </source>
</reference>
<feature type="region of interest" description="Disordered" evidence="1">
    <location>
        <begin position="80"/>
        <end position="105"/>
    </location>
</feature>